<dbReference type="HOGENOM" id="CLU_025928_1_0_10"/>
<keyword evidence="1" id="KW-0732">Signal</keyword>
<dbReference type="SUPFAM" id="SSF48452">
    <property type="entry name" value="TPR-like"/>
    <property type="match status" value="1"/>
</dbReference>
<accession>A0A0F5JP55</accession>
<evidence type="ECO:0000256" key="1">
    <source>
        <dbReference type="SAM" id="SignalP"/>
    </source>
</evidence>
<reference evidence="2 3" key="1">
    <citation type="submission" date="2013-04" db="EMBL/GenBank/DDBJ databases">
        <title>The Genome Sequence of Parabacteroides gordonii DSM 23371.</title>
        <authorList>
            <consortium name="The Broad Institute Genomics Platform"/>
            <person name="Earl A."/>
            <person name="Ward D."/>
            <person name="Feldgarden M."/>
            <person name="Gevers D."/>
            <person name="Martens E."/>
            <person name="Sakamoto M."/>
            <person name="Benno Y."/>
            <person name="Suzuki N."/>
            <person name="Matsunaga N."/>
            <person name="Koshihara K."/>
            <person name="Seki M."/>
            <person name="Komiya H."/>
            <person name="Walker B."/>
            <person name="Young S."/>
            <person name="Zeng Q."/>
            <person name="Gargeya S."/>
            <person name="Fitzgerald M."/>
            <person name="Haas B."/>
            <person name="Abouelleil A."/>
            <person name="Allen A.W."/>
            <person name="Alvarado L."/>
            <person name="Arachchi H.M."/>
            <person name="Berlin A.M."/>
            <person name="Chapman S.B."/>
            <person name="Gainer-Dewar J."/>
            <person name="Goldberg J."/>
            <person name="Griggs A."/>
            <person name="Gujja S."/>
            <person name="Hansen M."/>
            <person name="Howarth C."/>
            <person name="Imamovic A."/>
            <person name="Ireland A."/>
            <person name="Larimer J."/>
            <person name="McCowan C."/>
            <person name="Murphy C."/>
            <person name="Pearson M."/>
            <person name="Poon T.W."/>
            <person name="Priest M."/>
            <person name="Roberts A."/>
            <person name="Saif S."/>
            <person name="Shea T."/>
            <person name="Sisk P."/>
            <person name="Sykes S."/>
            <person name="Wortman J."/>
            <person name="Nusbaum C."/>
            <person name="Birren B."/>
        </authorList>
    </citation>
    <scope>NUCLEOTIDE SEQUENCE [LARGE SCALE GENOMIC DNA]</scope>
    <source>
        <strain evidence="2 3">MS-1</strain>
    </source>
</reference>
<keyword evidence="3" id="KW-1185">Reference proteome</keyword>
<organism evidence="2 3">
    <name type="scientific">Parabacteroides gordonii MS-1 = DSM 23371</name>
    <dbReference type="NCBI Taxonomy" id="1203610"/>
    <lineage>
        <taxon>Bacteria</taxon>
        <taxon>Pseudomonadati</taxon>
        <taxon>Bacteroidota</taxon>
        <taxon>Bacteroidia</taxon>
        <taxon>Bacteroidales</taxon>
        <taxon>Tannerellaceae</taxon>
        <taxon>Parabacteroides</taxon>
    </lineage>
</organism>
<dbReference type="STRING" id="1203610.HMPREF1536_00562"/>
<evidence type="ECO:0000313" key="3">
    <source>
        <dbReference type="Proteomes" id="UP000033035"/>
    </source>
</evidence>
<evidence type="ECO:0000313" key="2">
    <source>
        <dbReference type="EMBL" id="KKB59581.1"/>
    </source>
</evidence>
<protein>
    <recommendedName>
        <fullName evidence="4">SusD/RagB family nutrient-binding outer membrane lipoprotein</fullName>
    </recommendedName>
</protein>
<sequence>MKKIKLFALALIGLLSFNSCGDYGDDNIDPNNPSNPETRFLFTYACKKVSLFSYVANYNPWTQLFPQYLSERQNIQYSDFGITDFNTGPYYYEYIRNLETIIKLNTDEETKSLSTVIQLGSTENQVASCRTLRAFYYMHLTDIMGMLPYSEALKGDDGNFNPKYDTQESIYEDLDKELTEAYAQFDESGTLDKTYDILYNGDITKWKKLNASLRMMMAIKLSDVNPETGKARFAKAYADGGMTDNSELLQYKYLAETANQNPLYTNIIEGGRKDFAPSKTILDQLIAYNDPRLMEYAVPNSEGEYNGVPFGLTQSEITQYTDMAFFNERYYQQDAPIVVISPSHILLIEAEAAIRGWISANAEELYKAGIKASFEQYGINASEVDKYVAQDAIKLTGSDAEKIEKIGMQRWLANFMQDGVEAWSDWRRLNVPNIKPGPSATITHIPYRRVYYPDDYNTNKANYDAAIAAQGADDLNTRVWWDVSDNK</sequence>
<name>A0A0F5JP55_9BACT</name>
<dbReference type="InterPro" id="IPR041662">
    <property type="entry name" value="SusD-like_2"/>
</dbReference>
<proteinExistence type="predicted"/>
<gene>
    <name evidence="2" type="ORF">HMPREF1536_00562</name>
</gene>
<dbReference type="PATRIC" id="fig|1203610.3.peg.580"/>
<dbReference type="AlphaFoldDB" id="A0A0F5JP55"/>
<dbReference type="InterPro" id="IPR011990">
    <property type="entry name" value="TPR-like_helical_dom_sf"/>
</dbReference>
<evidence type="ECO:0008006" key="4">
    <source>
        <dbReference type="Google" id="ProtNLM"/>
    </source>
</evidence>
<dbReference type="Pfam" id="PF12771">
    <property type="entry name" value="SusD-like_2"/>
    <property type="match status" value="1"/>
</dbReference>
<dbReference type="RefSeq" id="WP_028727855.1">
    <property type="nucleotide sequence ID" value="NZ_AUAE01000019.1"/>
</dbReference>
<comment type="caution">
    <text evidence="2">The sequence shown here is derived from an EMBL/GenBank/DDBJ whole genome shotgun (WGS) entry which is preliminary data.</text>
</comment>
<feature type="chain" id="PRO_5002490689" description="SusD/RagB family nutrient-binding outer membrane lipoprotein" evidence="1">
    <location>
        <begin position="22"/>
        <end position="487"/>
    </location>
</feature>
<dbReference type="EMBL" id="AQHW01000003">
    <property type="protein sequence ID" value="KKB59581.1"/>
    <property type="molecule type" value="Genomic_DNA"/>
</dbReference>
<dbReference type="Proteomes" id="UP000033035">
    <property type="component" value="Unassembled WGS sequence"/>
</dbReference>
<dbReference type="Gene3D" id="1.25.40.390">
    <property type="match status" value="1"/>
</dbReference>
<feature type="signal peptide" evidence="1">
    <location>
        <begin position="1"/>
        <end position="21"/>
    </location>
</feature>